<sequence>MIEPKEINKIAATNRVSDRQIEKDYVLSWVLFSISKNNILNNALIFKGGTVLKKAYFEDYRYSEDLDFTLINESVTNEQILTEFNKLFDFIKEEANMDMRIDPKKWTIHDTGSLQFYIDYVASLQGNMGSRDLKIDITRGEILETDVERRNIYRNYSDLEEDFKLQCYSLAEILIEKMTALMGRTEPRDLYDFWYLTEVERLDVAEHISSFNNKAEHKKHDPKKFMDKVLSKEVAFKRDWERKLASQIHDIPEYAEVFRGAKRHLKF</sequence>
<evidence type="ECO:0008006" key="2">
    <source>
        <dbReference type="Google" id="ProtNLM"/>
    </source>
</evidence>
<reference evidence="1" key="1">
    <citation type="submission" date="2019-08" db="EMBL/GenBank/DDBJ databases">
        <authorList>
            <person name="Kucharzyk K."/>
            <person name="Murdoch R.W."/>
            <person name="Higgins S."/>
            <person name="Loffler F."/>
        </authorList>
    </citation>
    <scope>NUCLEOTIDE SEQUENCE</scope>
</reference>
<accession>A0A644WQ24</accession>
<organism evidence="1">
    <name type="scientific">bioreactor metagenome</name>
    <dbReference type="NCBI Taxonomy" id="1076179"/>
    <lineage>
        <taxon>unclassified sequences</taxon>
        <taxon>metagenomes</taxon>
        <taxon>ecological metagenomes</taxon>
    </lineage>
</organism>
<protein>
    <recommendedName>
        <fullName evidence="2">Nucleotidyl transferase AbiEii/AbiGii toxin family protein</fullName>
    </recommendedName>
</protein>
<comment type="caution">
    <text evidence="1">The sequence shown here is derived from an EMBL/GenBank/DDBJ whole genome shotgun (WGS) entry which is preliminary data.</text>
</comment>
<dbReference type="Gene3D" id="3.10.450.620">
    <property type="entry name" value="JHP933, nucleotidyltransferase-like core domain"/>
    <property type="match status" value="1"/>
</dbReference>
<dbReference type="EMBL" id="VSSQ01001148">
    <property type="protein sequence ID" value="MPM05611.1"/>
    <property type="molecule type" value="Genomic_DNA"/>
</dbReference>
<dbReference type="AlphaFoldDB" id="A0A644WQ24"/>
<evidence type="ECO:0000313" key="1">
    <source>
        <dbReference type="EMBL" id="MPM05611.1"/>
    </source>
</evidence>
<gene>
    <name evidence="1" type="ORF">SDC9_51901</name>
</gene>
<dbReference type="InterPro" id="IPR014942">
    <property type="entry name" value="AbiEii"/>
</dbReference>
<name>A0A644WQ24_9ZZZZ</name>
<dbReference type="Pfam" id="PF08843">
    <property type="entry name" value="AbiEii"/>
    <property type="match status" value="1"/>
</dbReference>
<proteinExistence type="predicted"/>